<keyword evidence="2" id="KW-1185">Reference proteome</keyword>
<proteinExistence type="predicted"/>
<name>A0ABT0SAJ4_9SPHN</name>
<sequence>MPLIIALALAVAGEPVSATPATYENCLAIASGEVAARHPADPARDIAELVVDYCEDATRPAGSGTLSDEAAKISADADVADIVEVYRLLREVAHGVHAQDVDDTAAVIEKNWPRTPQGAAK</sequence>
<dbReference type="Proteomes" id="UP001165383">
    <property type="component" value="Unassembled WGS sequence"/>
</dbReference>
<dbReference type="EMBL" id="JAMGBB010000001">
    <property type="protein sequence ID" value="MCL6741164.1"/>
    <property type="molecule type" value="Genomic_DNA"/>
</dbReference>
<comment type="caution">
    <text evidence="1">The sequence shown here is derived from an EMBL/GenBank/DDBJ whole genome shotgun (WGS) entry which is preliminary data.</text>
</comment>
<gene>
    <name evidence="1" type="ORF">LZ518_08475</name>
</gene>
<reference evidence="1" key="1">
    <citation type="submission" date="2022-05" db="EMBL/GenBank/DDBJ databases">
        <authorList>
            <person name="Jo J.-H."/>
            <person name="Im W.-T."/>
        </authorList>
    </citation>
    <scope>NUCLEOTIDE SEQUENCE</scope>
    <source>
        <strain evidence="1">RB56-2</strain>
    </source>
</reference>
<dbReference type="RefSeq" id="WP_249915565.1">
    <property type="nucleotide sequence ID" value="NZ_JAMGBB010000001.1"/>
</dbReference>
<evidence type="ECO:0000313" key="2">
    <source>
        <dbReference type="Proteomes" id="UP001165383"/>
    </source>
</evidence>
<organism evidence="1 2">
    <name type="scientific">Sphingomonas brevis</name>
    <dbReference type="NCBI Taxonomy" id="2908206"/>
    <lineage>
        <taxon>Bacteria</taxon>
        <taxon>Pseudomonadati</taxon>
        <taxon>Pseudomonadota</taxon>
        <taxon>Alphaproteobacteria</taxon>
        <taxon>Sphingomonadales</taxon>
        <taxon>Sphingomonadaceae</taxon>
        <taxon>Sphingomonas</taxon>
    </lineage>
</organism>
<evidence type="ECO:0000313" key="1">
    <source>
        <dbReference type="EMBL" id="MCL6741164.1"/>
    </source>
</evidence>
<accession>A0ABT0SAJ4</accession>
<protein>
    <submittedName>
        <fullName evidence="1">Uncharacterized protein</fullName>
    </submittedName>
</protein>